<sequence length="140" mass="15411">MWPCATQWSHSSESHKPDCKSSPECVSSSLLVIYEEPRKPERGAKHSRGPFDHRGGLSMAQIVLVISQHGRFSIGSVYGRNVLKCKKGHKAPAVVIECQALSERIKKGYLVAESETLYTSRFIHTDVLMSPPAPPGALLL</sequence>
<accession>A0ACB7ER82</accession>
<name>A0ACB7ER82_NIBAL</name>
<dbReference type="EMBL" id="CM024812">
    <property type="protein sequence ID" value="KAG8004717.1"/>
    <property type="molecule type" value="Genomic_DNA"/>
</dbReference>
<dbReference type="Proteomes" id="UP000805704">
    <property type="component" value="Chromosome 24"/>
</dbReference>
<evidence type="ECO:0000313" key="2">
    <source>
        <dbReference type="Proteomes" id="UP000805704"/>
    </source>
</evidence>
<keyword evidence="2" id="KW-1185">Reference proteome</keyword>
<reference evidence="1" key="1">
    <citation type="submission" date="2020-04" db="EMBL/GenBank/DDBJ databases">
        <title>A chromosome-scale assembly and high-density genetic map of the yellow drum (Nibea albiflora) genome.</title>
        <authorList>
            <person name="Xu D."/>
            <person name="Zhang W."/>
            <person name="Chen R."/>
            <person name="Tan P."/>
            <person name="Wang L."/>
            <person name="Song H."/>
            <person name="Tian L."/>
            <person name="Zhu Q."/>
            <person name="Wang B."/>
        </authorList>
    </citation>
    <scope>NUCLEOTIDE SEQUENCE</scope>
    <source>
        <strain evidence="1">ZJHYS-2018</strain>
    </source>
</reference>
<comment type="caution">
    <text evidence="1">The sequence shown here is derived from an EMBL/GenBank/DDBJ whole genome shotgun (WGS) entry which is preliminary data.</text>
</comment>
<evidence type="ECO:0000313" key="1">
    <source>
        <dbReference type="EMBL" id="KAG8004717.1"/>
    </source>
</evidence>
<protein>
    <submittedName>
        <fullName evidence="1">Uncharacterized protein</fullName>
    </submittedName>
</protein>
<proteinExistence type="predicted"/>
<gene>
    <name evidence="1" type="ORF">GBF38_009116</name>
</gene>
<organism evidence="1 2">
    <name type="scientific">Nibea albiflora</name>
    <name type="common">Yellow drum</name>
    <name type="synonym">Corvina albiflora</name>
    <dbReference type="NCBI Taxonomy" id="240163"/>
    <lineage>
        <taxon>Eukaryota</taxon>
        <taxon>Metazoa</taxon>
        <taxon>Chordata</taxon>
        <taxon>Craniata</taxon>
        <taxon>Vertebrata</taxon>
        <taxon>Euteleostomi</taxon>
        <taxon>Actinopterygii</taxon>
        <taxon>Neopterygii</taxon>
        <taxon>Teleostei</taxon>
        <taxon>Neoteleostei</taxon>
        <taxon>Acanthomorphata</taxon>
        <taxon>Eupercaria</taxon>
        <taxon>Sciaenidae</taxon>
        <taxon>Nibea</taxon>
    </lineage>
</organism>